<dbReference type="Gene3D" id="3.40.50.2300">
    <property type="match status" value="1"/>
</dbReference>
<comment type="caution">
    <text evidence="4">The sequence shown here is derived from an EMBL/GenBank/DDBJ whole genome shotgun (WGS) entry which is preliminary data.</text>
</comment>
<feature type="domain" description="Response regulatory" evidence="3">
    <location>
        <begin position="14"/>
        <end position="135"/>
    </location>
</feature>
<dbReference type="SUPFAM" id="SSF52172">
    <property type="entry name" value="CheY-like"/>
    <property type="match status" value="1"/>
</dbReference>
<dbReference type="PANTHER" id="PTHR44591:SF3">
    <property type="entry name" value="RESPONSE REGULATORY DOMAIN-CONTAINING PROTEIN"/>
    <property type="match status" value="1"/>
</dbReference>
<sequence length="139" mass="15358">MNTSSKQKPKNLSTILVVEDEALLLTAISAKLNKLGIEAVTVTSGAQALDYLENLQQYSALPDAIWLDYHLKDMDGLQFMSAIRKNPELSKIPVIIVSNSASNDKVESMLALGAKKYLLKAEHRLDEIVNIFGELVENE</sequence>
<dbReference type="InterPro" id="IPR050595">
    <property type="entry name" value="Bact_response_regulator"/>
</dbReference>
<evidence type="ECO:0000313" key="4">
    <source>
        <dbReference type="EMBL" id="MCA9302371.1"/>
    </source>
</evidence>
<dbReference type="InterPro" id="IPR011006">
    <property type="entry name" value="CheY-like_superfamily"/>
</dbReference>
<dbReference type="SMART" id="SM00448">
    <property type="entry name" value="REC"/>
    <property type="match status" value="1"/>
</dbReference>
<evidence type="ECO:0000256" key="1">
    <source>
        <dbReference type="ARBA" id="ARBA00022553"/>
    </source>
</evidence>
<dbReference type="PROSITE" id="PS50110">
    <property type="entry name" value="RESPONSE_REGULATORY"/>
    <property type="match status" value="1"/>
</dbReference>
<dbReference type="EMBL" id="JAGQNY010000013">
    <property type="protein sequence ID" value="MCA9302371.1"/>
    <property type="molecule type" value="Genomic_DNA"/>
</dbReference>
<evidence type="ECO:0000313" key="5">
    <source>
        <dbReference type="Proteomes" id="UP000714817"/>
    </source>
</evidence>
<reference evidence="4" key="2">
    <citation type="journal article" date="2021" name="Microbiome">
        <title>Successional dynamics and alternative stable states in a saline activated sludge microbial community over 9 years.</title>
        <authorList>
            <person name="Wang Y."/>
            <person name="Ye J."/>
            <person name="Ju F."/>
            <person name="Liu L."/>
            <person name="Boyd J.A."/>
            <person name="Deng Y."/>
            <person name="Parks D.H."/>
            <person name="Jiang X."/>
            <person name="Yin X."/>
            <person name="Woodcroft B.J."/>
            <person name="Tyson G.W."/>
            <person name="Hugenholtz P."/>
            <person name="Polz M.F."/>
            <person name="Zhang T."/>
        </authorList>
    </citation>
    <scope>NUCLEOTIDE SEQUENCE</scope>
    <source>
        <strain evidence="4">HKST-UBA80</strain>
    </source>
</reference>
<accession>A0A955IWD3</accession>
<dbReference type="AlphaFoldDB" id="A0A955IWD3"/>
<dbReference type="PANTHER" id="PTHR44591">
    <property type="entry name" value="STRESS RESPONSE REGULATOR PROTEIN 1"/>
    <property type="match status" value="1"/>
</dbReference>
<dbReference type="GO" id="GO:0000160">
    <property type="term" value="P:phosphorelay signal transduction system"/>
    <property type="evidence" value="ECO:0007669"/>
    <property type="project" value="InterPro"/>
</dbReference>
<dbReference type="InterPro" id="IPR001789">
    <property type="entry name" value="Sig_transdc_resp-reg_receiver"/>
</dbReference>
<name>A0A955IWD3_UNCKA</name>
<evidence type="ECO:0000259" key="3">
    <source>
        <dbReference type="PROSITE" id="PS50110"/>
    </source>
</evidence>
<feature type="modified residue" description="4-aspartylphosphate" evidence="2">
    <location>
        <position position="68"/>
    </location>
</feature>
<dbReference type="Pfam" id="PF00072">
    <property type="entry name" value="Response_reg"/>
    <property type="match status" value="1"/>
</dbReference>
<organism evidence="4 5">
    <name type="scientific">candidate division WWE3 bacterium</name>
    <dbReference type="NCBI Taxonomy" id="2053526"/>
    <lineage>
        <taxon>Bacteria</taxon>
        <taxon>Katanobacteria</taxon>
    </lineage>
</organism>
<protein>
    <submittedName>
        <fullName evidence="4">Response regulator</fullName>
    </submittedName>
</protein>
<dbReference type="Proteomes" id="UP000714817">
    <property type="component" value="Unassembled WGS sequence"/>
</dbReference>
<proteinExistence type="predicted"/>
<keyword evidence="1 2" id="KW-0597">Phosphoprotein</keyword>
<reference evidence="4" key="1">
    <citation type="submission" date="2020-04" db="EMBL/GenBank/DDBJ databases">
        <authorList>
            <person name="Zhang T."/>
        </authorList>
    </citation>
    <scope>NUCLEOTIDE SEQUENCE</scope>
    <source>
        <strain evidence="4">HKST-UBA80</strain>
    </source>
</reference>
<gene>
    <name evidence="4" type="ORF">KDA10_03385</name>
</gene>
<evidence type="ECO:0000256" key="2">
    <source>
        <dbReference type="PROSITE-ProRule" id="PRU00169"/>
    </source>
</evidence>